<organism evidence="2 3">
    <name type="scientific">Nocardia bovistercoris</name>
    <dbReference type="NCBI Taxonomy" id="2785916"/>
    <lineage>
        <taxon>Bacteria</taxon>
        <taxon>Bacillati</taxon>
        <taxon>Actinomycetota</taxon>
        <taxon>Actinomycetes</taxon>
        <taxon>Mycobacteriales</taxon>
        <taxon>Nocardiaceae</taxon>
        <taxon>Nocardia</taxon>
    </lineage>
</organism>
<comment type="caution">
    <text evidence="2">The sequence shown here is derived from an EMBL/GenBank/DDBJ whole genome shotgun (WGS) entry which is preliminary data.</text>
</comment>
<dbReference type="AlphaFoldDB" id="A0A931IHV7"/>
<protein>
    <submittedName>
        <fullName evidence="2">Uncharacterized protein</fullName>
    </submittedName>
</protein>
<evidence type="ECO:0000313" key="2">
    <source>
        <dbReference type="EMBL" id="MBH0781724.1"/>
    </source>
</evidence>
<feature type="region of interest" description="Disordered" evidence="1">
    <location>
        <begin position="1"/>
        <end position="59"/>
    </location>
</feature>
<dbReference type="EMBL" id="JADMLG010000028">
    <property type="protein sequence ID" value="MBH0781724.1"/>
    <property type="molecule type" value="Genomic_DNA"/>
</dbReference>
<reference evidence="2" key="1">
    <citation type="submission" date="2020-11" db="EMBL/GenBank/DDBJ databases">
        <title>Nocardia NEAU-351.nov., a novel actinomycete isolated from the cow dung.</title>
        <authorList>
            <person name="Zhang X."/>
        </authorList>
    </citation>
    <scope>NUCLEOTIDE SEQUENCE</scope>
    <source>
        <strain evidence="2">NEAU-351</strain>
    </source>
</reference>
<dbReference type="Proteomes" id="UP000655751">
    <property type="component" value="Unassembled WGS sequence"/>
</dbReference>
<proteinExistence type="predicted"/>
<sequence>MKGKSRRRRDDGPSPDDAPIIWPESGPLTAWWDSVMGIGRTEETEGQNAGDLSEESVSR</sequence>
<gene>
    <name evidence="2" type="ORF">IT779_36165</name>
</gene>
<name>A0A931IHV7_9NOCA</name>
<evidence type="ECO:0000313" key="3">
    <source>
        <dbReference type="Proteomes" id="UP000655751"/>
    </source>
</evidence>
<dbReference type="RefSeq" id="WP_196154007.1">
    <property type="nucleotide sequence ID" value="NZ_JADMLG010000028.1"/>
</dbReference>
<accession>A0A931IHV7</accession>
<keyword evidence="3" id="KW-1185">Reference proteome</keyword>
<evidence type="ECO:0000256" key="1">
    <source>
        <dbReference type="SAM" id="MobiDB-lite"/>
    </source>
</evidence>